<accession>A0A8X7UZE7</accession>
<dbReference type="OrthoDB" id="10312284at2759"/>
<protein>
    <submittedName>
        <fullName evidence="1">Uncharacterized protein</fullName>
    </submittedName>
</protein>
<evidence type="ECO:0000313" key="2">
    <source>
        <dbReference type="Proteomes" id="UP000886595"/>
    </source>
</evidence>
<gene>
    <name evidence="1" type="ORF">Bca52824_034387</name>
</gene>
<organism evidence="1 2">
    <name type="scientific">Brassica carinata</name>
    <name type="common">Ethiopian mustard</name>
    <name type="synonym">Abyssinian cabbage</name>
    <dbReference type="NCBI Taxonomy" id="52824"/>
    <lineage>
        <taxon>Eukaryota</taxon>
        <taxon>Viridiplantae</taxon>
        <taxon>Streptophyta</taxon>
        <taxon>Embryophyta</taxon>
        <taxon>Tracheophyta</taxon>
        <taxon>Spermatophyta</taxon>
        <taxon>Magnoliopsida</taxon>
        <taxon>eudicotyledons</taxon>
        <taxon>Gunneridae</taxon>
        <taxon>Pentapetalae</taxon>
        <taxon>rosids</taxon>
        <taxon>malvids</taxon>
        <taxon>Brassicales</taxon>
        <taxon>Brassicaceae</taxon>
        <taxon>Brassiceae</taxon>
        <taxon>Brassica</taxon>
    </lineage>
</organism>
<comment type="caution">
    <text evidence="1">The sequence shown here is derived from an EMBL/GenBank/DDBJ whole genome shotgun (WGS) entry which is preliminary data.</text>
</comment>
<dbReference type="Proteomes" id="UP000886595">
    <property type="component" value="Unassembled WGS sequence"/>
</dbReference>
<evidence type="ECO:0000313" key="1">
    <source>
        <dbReference type="EMBL" id="KAG2297915.1"/>
    </source>
</evidence>
<dbReference type="AlphaFoldDB" id="A0A8X7UZE7"/>
<sequence length="84" mass="9676">MRRWLKTTTKECLFLDGTTTRESPNPKRTIRNHILEQPTRIDCLEVEHQTSNVKISDGEGMFLKKDDPKVTALMQQAEFLSSLA</sequence>
<keyword evidence="2" id="KW-1185">Reference proteome</keyword>
<name>A0A8X7UZE7_BRACI</name>
<dbReference type="EMBL" id="JAAMPC010000008">
    <property type="protein sequence ID" value="KAG2297915.1"/>
    <property type="molecule type" value="Genomic_DNA"/>
</dbReference>
<proteinExistence type="predicted"/>
<reference evidence="1 2" key="1">
    <citation type="submission" date="2020-02" db="EMBL/GenBank/DDBJ databases">
        <authorList>
            <person name="Ma Q."/>
            <person name="Huang Y."/>
            <person name="Song X."/>
            <person name="Pei D."/>
        </authorList>
    </citation>
    <scope>NUCLEOTIDE SEQUENCE [LARGE SCALE GENOMIC DNA]</scope>
    <source>
        <strain evidence="1">Sxm20200214</strain>
        <tissue evidence="1">Leaf</tissue>
    </source>
</reference>